<evidence type="ECO:0000256" key="2">
    <source>
        <dbReference type="ARBA" id="ARBA00022692"/>
    </source>
</evidence>
<dbReference type="PROSITE" id="PS50893">
    <property type="entry name" value="ABC_TRANSPORTER_2"/>
    <property type="match status" value="2"/>
</dbReference>
<feature type="transmembrane region" description="Helical" evidence="8">
    <location>
        <begin position="240"/>
        <end position="262"/>
    </location>
</feature>
<keyword evidence="6 8" id="KW-0472">Membrane</keyword>
<evidence type="ECO:0000256" key="3">
    <source>
        <dbReference type="ARBA" id="ARBA00022741"/>
    </source>
</evidence>
<evidence type="ECO:0000313" key="10">
    <source>
        <dbReference type="EnsemblMetazoa" id="XP_050501511.1"/>
    </source>
</evidence>
<dbReference type="InterPro" id="IPR013525">
    <property type="entry name" value="ABC2_TM"/>
</dbReference>
<dbReference type="InterPro" id="IPR017871">
    <property type="entry name" value="ABC_transporter-like_CS"/>
</dbReference>
<feature type="transmembrane region" description="Helical" evidence="8">
    <location>
        <begin position="1229"/>
        <end position="1253"/>
    </location>
</feature>
<dbReference type="Pfam" id="PF23321">
    <property type="entry name" value="R1_ABCA1"/>
    <property type="match status" value="1"/>
</dbReference>
<feature type="transmembrane region" description="Helical" evidence="8">
    <location>
        <begin position="1090"/>
        <end position="1115"/>
    </location>
</feature>
<dbReference type="PANTHER" id="PTHR19229">
    <property type="entry name" value="ATP-BINDING CASSETTE TRANSPORTER SUBFAMILY A ABCA"/>
    <property type="match status" value="1"/>
</dbReference>
<dbReference type="GeneID" id="114338609"/>
<feature type="region of interest" description="Disordered" evidence="7">
    <location>
        <begin position="1269"/>
        <end position="1291"/>
    </location>
</feature>
<feature type="transmembrane region" description="Helical" evidence="8">
    <location>
        <begin position="351"/>
        <end position="371"/>
    </location>
</feature>
<dbReference type="PANTHER" id="PTHR19229:SF209">
    <property type="entry name" value="ATP-BINDING CASSETTE SUB-FAMILY A MEMBER 5 ISOFORM X1"/>
    <property type="match status" value="1"/>
</dbReference>
<dbReference type="SMART" id="SM00382">
    <property type="entry name" value="AAA"/>
    <property type="match status" value="2"/>
</dbReference>
<evidence type="ECO:0000256" key="8">
    <source>
        <dbReference type="SAM" id="Phobius"/>
    </source>
</evidence>
<feature type="transmembrane region" description="Helical" evidence="8">
    <location>
        <begin position="314"/>
        <end position="339"/>
    </location>
</feature>
<evidence type="ECO:0000256" key="1">
    <source>
        <dbReference type="ARBA" id="ARBA00004141"/>
    </source>
</evidence>
<keyword evidence="3" id="KW-0547">Nucleotide-binding</keyword>
<feature type="compositionally biased region" description="Polar residues" evidence="7">
    <location>
        <begin position="840"/>
        <end position="849"/>
    </location>
</feature>
<dbReference type="Pfam" id="PF00005">
    <property type="entry name" value="ABC_tran"/>
    <property type="match status" value="2"/>
</dbReference>
<dbReference type="SUPFAM" id="SSF52540">
    <property type="entry name" value="P-loop containing nucleoside triphosphate hydrolases"/>
    <property type="match status" value="2"/>
</dbReference>
<feature type="transmembrane region" description="Helical" evidence="8">
    <location>
        <begin position="1127"/>
        <end position="1152"/>
    </location>
</feature>
<evidence type="ECO:0000256" key="5">
    <source>
        <dbReference type="ARBA" id="ARBA00022989"/>
    </source>
</evidence>
<dbReference type="EnsemblMetazoa" id="XM_050645554.1">
    <property type="protein sequence ID" value="XP_050501511.1"/>
    <property type="gene ID" value="LOC114338609"/>
</dbReference>
<reference evidence="10" key="1">
    <citation type="submission" date="2025-05" db="UniProtKB">
        <authorList>
            <consortium name="EnsemblMetazoa"/>
        </authorList>
    </citation>
    <scope>IDENTIFICATION</scope>
</reference>
<keyword evidence="11" id="KW-1185">Reference proteome</keyword>
<feature type="transmembrane region" description="Helical" evidence="8">
    <location>
        <begin position="1049"/>
        <end position="1070"/>
    </location>
</feature>
<dbReference type="InterPro" id="IPR003439">
    <property type="entry name" value="ABC_transporter-like_ATP-bd"/>
</dbReference>
<dbReference type="CDD" id="cd03263">
    <property type="entry name" value="ABC_subfamily_A"/>
    <property type="match status" value="2"/>
</dbReference>
<feature type="transmembrane region" description="Helical" evidence="8">
    <location>
        <begin position="377"/>
        <end position="397"/>
    </location>
</feature>
<accession>A0ABM5JU94</accession>
<dbReference type="PROSITE" id="PS00211">
    <property type="entry name" value="ABC_TRANSPORTER_1"/>
    <property type="match status" value="1"/>
</dbReference>
<organism evidence="10 11">
    <name type="scientific">Diabrotica virgifera virgifera</name>
    <name type="common">western corn rootworm</name>
    <dbReference type="NCBI Taxonomy" id="50390"/>
    <lineage>
        <taxon>Eukaryota</taxon>
        <taxon>Metazoa</taxon>
        <taxon>Ecdysozoa</taxon>
        <taxon>Arthropoda</taxon>
        <taxon>Hexapoda</taxon>
        <taxon>Insecta</taxon>
        <taxon>Pterygota</taxon>
        <taxon>Neoptera</taxon>
        <taxon>Endopterygota</taxon>
        <taxon>Coleoptera</taxon>
        <taxon>Polyphaga</taxon>
        <taxon>Cucujiformia</taxon>
        <taxon>Chrysomeloidea</taxon>
        <taxon>Chrysomelidae</taxon>
        <taxon>Galerucinae</taxon>
        <taxon>Diabroticina</taxon>
        <taxon>Diabroticites</taxon>
        <taxon>Diabrotica</taxon>
    </lineage>
</organism>
<feature type="transmembrane region" description="Helical" evidence="8">
    <location>
        <begin position="1187"/>
        <end position="1209"/>
    </location>
</feature>
<dbReference type="InterPro" id="IPR056264">
    <property type="entry name" value="R2_ABCA1-4-like"/>
</dbReference>
<evidence type="ECO:0000259" key="9">
    <source>
        <dbReference type="PROSITE" id="PS50893"/>
    </source>
</evidence>
<keyword evidence="5 8" id="KW-1133">Transmembrane helix</keyword>
<dbReference type="Gene3D" id="3.40.50.300">
    <property type="entry name" value="P-loop containing nucleotide triphosphate hydrolases"/>
    <property type="match status" value="2"/>
</dbReference>
<dbReference type="RefSeq" id="XP_050501511.1">
    <property type="nucleotide sequence ID" value="XM_050645554.1"/>
</dbReference>
<feature type="transmembrane region" description="Helical" evidence="8">
    <location>
        <begin position="282"/>
        <end position="308"/>
    </location>
</feature>
<dbReference type="Pfam" id="PF12698">
    <property type="entry name" value="ABC2_membrane_3"/>
    <property type="match status" value="2"/>
</dbReference>
<sequence length="1650" mass="185891">MGLYYKQLKAMLKRNILLKKRQKWTTISEIASPIWYLTILVGFRLFLPDPNLKAITTPKGEENLFRFFNGSETSHKIAFAPNTSGVVNFIREIQETWKFVNSKSKLDWIEFKSEEDLQAAYERDNNLVPLAVIFENPSDPNQGQLLKYEIRTNPKYVDTPSSDILSLKSCRGEPKENSKLEDGSTCESNTYYFSGFLALQTLIDYTKLRLEKVTSNIPDIALEIFPKAAEIGNWGVALRFLLPMCMIVALSQFISHLMVLIVGEKEKKIKEGMKLMGLMDSVFWSSWFIIYAIFVVFISTISTILLYFLEVFLYSSYILIFILIVLYGFSVITFAFMITPFFDKASIAGSFSAFMLVAIGLLYCVQIFVSFKNHPEYLWALSLISPAGFGIAIDKVIMLDIKGEGVTMSNLWDDYDVGLAFGISLIILLVDIVLYGVLGYYLENVIPSEYGVKRSPLFCLMPSFWISRSAKMPSEPPPETEDVEPVPRNMQNKEAIRIVDLSKRFWKFRKPNVVALDGINLSIYEGQITAILGHNGAGKTTLFNILTGLSSPSSGRAFIYGRDVRNTNDMNKIRKMTGICPQHDILFDNLTPREHLEFFAEIKGIPNIKAAVNRTIRQIDLVDKIDTKSKDLSGGQKRKLSVGIALIGDPKIIILDEPTSGVDPYSRRQLWNVFQEMRGNKLILLTTHFMDEADILADRKAVISKGKVRCVGSSLFLKNKFGVGYHLTLVLENNAREDSITRLVTQYVRTAKKDRRQGRELRYILPNNTVDNFSSLFSAIEYEINNRSNLGIISYGVSMTTLEEVFLRLQKEEQEAEPEPDSSGRTESRRLGAKPEISRSKQLQSSSDARTAENEDLNQRIRRLEEVRCTPSTFQNIRTLIGLRILRIWREKRKWIVTIISSLLLTALVLYLNKLSDMAMITIPKTEPIPLNISMYDFEHISVYNGDNSDYFTKFKDQIGKFIDLDTYNGNFSSLLDSAPHLAAFNIKSFSPASQSIAVLYNDTYIHNLPVLVNLISNAFYRTVAPQAEISVSAHSFAMDARSATPGMANAMLGMVFVLPPIILAADMVYDREIKARNQLRVNGLSFTAYFISFFVVQMVLMAIITAFLILLIFYFKPPSLASGSSLIVLILLLIAYCPTSILSYNCISYIFDKADTAMSFMPPFALFVGVVPYMAVMFVGQKAASIIHYVFTCVNIMYAPYGIFHYVQVVSLKCEIDADCEEPSFSNFMIPEIIVTFIALLVQIPLWILFLLMADVGKSGGEVLSIFRSKKPPPNTEDPIEIGQHEDQDVKTERQRVKQLIRDPRHNNTVVTVENLRKVYKKGVKGHTLSRLIGSANENLNVAIKSISLAIDSSEVFGLLGHNGAGKTTAMKIITAEESPTGGRVQIAGQNIVSSVNAVYQFLGYCPQHDAQWNNLTVKEHLELYSHIRGVPNDVVEDTVNFYLTGLQIEEHKDKHTKDCSGGTKRKLSYAMAMIGNPKIVLLDEPSTGMDPQSKRFLWDTILTNFRGSRGAILTTHSMEEADALCSRIGIMVKGELRCLGSTQHLKNLYGAGYTLEIKLTSEGADDTEKFRALKNFVFALFPNAVLEDTFGDRLIFSVPQDSVRSISRCFRSLENAKHSLNIEEYSFSQTTLEQVFLKFALEGEEEGD</sequence>
<feature type="transmembrane region" description="Helical" evidence="8">
    <location>
        <begin position="895"/>
        <end position="912"/>
    </location>
</feature>
<proteinExistence type="predicted"/>
<dbReference type="Proteomes" id="UP001652700">
    <property type="component" value="Unplaced"/>
</dbReference>
<comment type="subcellular location">
    <subcellularLocation>
        <location evidence="1">Membrane</location>
        <topology evidence="1">Multi-pass membrane protein</topology>
    </subcellularLocation>
</comment>
<keyword evidence="2 8" id="KW-0812">Transmembrane</keyword>
<evidence type="ECO:0000256" key="4">
    <source>
        <dbReference type="ARBA" id="ARBA00022840"/>
    </source>
</evidence>
<dbReference type="InterPro" id="IPR003593">
    <property type="entry name" value="AAA+_ATPase"/>
</dbReference>
<feature type="transmembrane region" description="Helical" evidence="8">
    <location>
        <begin position="1158"/>
        <end position="1180"/>
    </location>
</feature>
<feature type="transmembrane region" description="Helical" evidence="8">
    <location>
        <begin position="417"/>
        <end position="442"/>
    </location>
</feature>
<evidence type="ECO:0000256" key="7">
    <source>
        <dbReference type="SAM" id="MobiDB-lite"/>
    </source>
</evidence>
<dbReference type="InterPro" id="IPR026082">
    <property type="entry name" value="ABCA"/>
</dbReference>
<evidence type="ECO:0000313" key="11">
    <source>
        <dbReference type="Proteomes" id="UP001652700"/>
    </source>
</evidence>
<feature type="domain" description="ABC transporter" evidence="9">
    <location>
        <begin position="496"/>
        <end position="730"/>
    </location>
</feature>
<feature type="region of interest" description="Disordered" evidence="7">
    <location>
        <begin position="812"/>
        <end position="855"/>
    </location>
</feature>
<evidence type="ECO:0000256" key="6">
    <source>
        <dbReference type="ARBA" id="ARBA00023136"/>
    </source>
</evidence>
<name>A0ABM5JU94_DIAVI</name>
<keyword evidence="4" id="KW-0067">ATP-binding</keyword>
<feature type="domain" description="ABC transporter" evidence="9">
    <location>
        <begin position="1325"/>
        <end position="1560"/>
    </location>
</feature>
<protein>
    <recommendedName>
        <fullName evidence="9">ABC transporter domain-containing protein</fullName>
    </recommendedName>
</protein>
<dbReference type="InterPro" id="IPR027417">
    <property type="entry name" value="P-loop_NTPase"/>
</dbReference>